<dbReference type="PROSITE" id="PS50977">
    <property type="entry name" value="HTH_TETR_2"/>
    <property type="match status" value="1"/>
</dbReference>
<evidence type="ECO:0000256" key="2">
    <source>
        <dbReference type="ARBA" id="ARBA00023125"/>
    </source>
</evidence>
<dbReference type="PANTHER" id="PTHR30055:SF234">
    <property type="entry name" value="HTH-TYPE TRANSCRIPTIONAL REGULATOR BETI"/>
    <property type="match status" value="1"/>
</dbReference>
<dbReference type="InterPro" id="IPR039536">
    <property type="entry name" value="TetR_C_Proteobacteria"/>
</dbReference>
<sequence>MDAIAARAGVSKTTVYAHYSDKLALFKAVVERSGQSLAVEMDESRLRGEQDPQTRLREIVLLVLEATTSDEFRAFLRVMVSESTRHPDLAAAAEAGGLFDVIGLVASTLEDAADRRGYRLSDPRTFATVLLRMAVPGPQLDSVLFAEFRPDRALLESHARWVTAIFLRGIEPWPGEPRDVTPPTGGYDYPWLPDAADKR</sequence>
<evidence type="ECO:0000313" key="7">
    <source>
        <dbReference type="EMBL" id="OIJ65039.1"/>
    </source>
</evidence>
<organism evidence="7 8">
    <name type="scientific">Streptomyces mangrovisoli</name>
    <dbReference type="NCBI Taxonomy" id="1428628"/>
    <lineage>
        <taxon>Bacteria</taxon>
        <taxon>Bacillati</taxon>
        <taxon>Actinomycetota</taxon>
        <taxon>Actinomycetes</taxon>
        <taxon>Kitasatosporales</taxon>
        <taxon>Streptomycetaceae</taxon>
        <taxon>Streptomyces</taxon>
    </lineage>
</organism>
<dbReference type="InterPro" id="IPR001647">
    <property type="entry name" value="HTH_TetR"/>
</dbReference>
<evidence type="ECO:0000256" key="1">
    <source>
        <dbReference type="ARBA" id="ARBA00023015"/>
    </source>
</evidence>
<dbReference type="PANTHER" id="PTHR30055">
    <property type="entry name" value="HTH-TYPE TRANSCRIPTIONAL REGULATOR RUTR"/>
    <property type="match status" value="1"/>
</dbReference>
<comment type="caution">
    <text evidence="7">The sequence shown here is derived from an EMBL/GenBank/DDBJ whole genome shotgun (WGS) entry which is preliminary data.</text>
</comment>
<dbReference type="Pfam" id="PF14246">
    <property type="entry name" value="TetR_C_7"/>
    <property type="match status" value="1"/>
</dbReference>
<dbReference type="AlphaFoldDB" id="A0A1J4NRN2"/>
<dbReference type="GO" id="GO:0003700">
    <property type="term" value="F:DNA-binding transcription factor activity"/>
    <property type="evidence" value="ECO:0007669"/>
    <property type="project" value="TreeGrafter"/>
</dbReference>
<evidence type="ECO:0000256" key="4">
    <source>
        <dbReference type="PROSITE-ProRule" id="PRU00335"/>
    </source>
</evidence>
<keyword evidence="3" id="KW-0804">Transcription</keyword>
<dbReference type="SUPFAM" id="SSF48498">
    <property type="entry name" value="Tetracyclin repressor-like, C-terminal domain"/>
    <property type="match status" value="1"/>
</dbReference>
<feature type="domain" description="HTH tetR-type" evidence="6">
    <location>
        <begin position="1"/>
        <end position="37"/>
    </location>
</feature>
<gene>
    <name evidence="7" type="ORF">WN71_025740</name>
</gene>
<proteinExistence type="predicted"/>
<reference evidence="7" key="1">
    <citation type="submission" date="2016-10" db="EMBL/GenBank/DDBJ databases">
        <title>Genome sequence of Streptomyces mangrovisoli MUSC 149.</title>
        <authorList>
            <person name="Lee L.-H."/>
            <person name="Ser H.-L."/>
        </authorList>
    </citation>
    <scope>NUCLEOTIDE SEQUENCE [LARGE SCALE GENOMIC DNA]</scope>
    <source>
        <strain evidence="7">MUSC 149</strain>
    </source>
</reference>
<dbReference type="Pfam" id="PF00440">
    <property type="entry name" value="TetR_N"/>
    <property type="match status" value="1"/>
</dbReference>
<evidence type="ECO:0000256" key="3">
    <source>
        <dbReference type="ARBA" id="ARBA00023163"/>
    </source>
</evidence>
<keyword evidence="1" id="KW-0805">Transcription regulation</keyword>
<comment type="caution">
    <text evidence="4">Lacks conserved residue(s) required for the propagation of feature annotation.</text>
</comment>
<name>A0A1J4NRN2_9ACTN</name>
<accession>A0A1J4NRN2</accession>
<dbReference type="Proteomes" id="UP000034196">
    <property type="component" value="Unassembled WGS sequence"/>
</dbReference>
<evidence type="ECO:0000256" key="5">
    <source>
        <dbReference type="SAM" id="MobiDB-lite"/>
    </source>
</evidence>
<dbReference type="InterPro" id="IPR036271">
    <property type="entry name" value="Tet_transcr_reg_TetR-rel_C_sf"/>
</dbReference>
<dbReference type="Gene3D" id="1.10.357.10">
    <property type="entry name" value="Tetracycline Repressor, domain 2"/>
    <property type="match status" value="1"/>
</dbReference>
<feature type="region of interest" description="Disordered" evidence="5">
    <location>
        <begin position="177"/>
        <end position="199"/>
    </location>
</feature>
<dbReference type="EMBL" id="LAVA02000066">
    <property type="protein sequence ID" value="OIJ65039.1"/>
    <property type="molecule type" value="Genomic_DNA"/>
</dbReference>
<keyword evidence="2 4" id="KW-0238">DNA-binding</keyword>
<dbReference type="InterPro" id="IPR050109">
    <property type="entry name" value="HTH-type_TetR-like_transc_reg"/>
</dbReference>
<evidence type="ECO:0000313" key="8">
    <source>
        <dbReference type="Proteomes" id="UP000034196"/>
    </source>
</evidence>
<evidence type="ECO:0000259" key="6">
    <source>
        <dbReference type="PROSITE" id="PS50977"/>
    </source>
</evidence>
<dbReference type="STRING" id="1428628.WN71_025740"/>
<keyword evidence="8" id="KW-1185">Reference proteome</keyword>
<dbReference type="SUPFAM" id="SSF46689">
    <property type="entry name" value="Homeodomain-like"/>
    <property type="match status" value="1"/>
</dbReference>
<dbReference type="InterPro" id="IPR009057">
    <property type="entry name" value="Homeodomain-like_sf"/>
</dbReference>
<dbReference type="GO" id="GO:0000976">
    <property type="term" value="F:transcription cis-regulatory region binding"/>
    <property type="evidence" value="ECO:0007669"/>
    <property type="project" value="TreeGrafter"/>
</dbReference>
<protein>
    <recommendedName>
        <fullName evidence="6">HTH tetR-type domain-containing protein</fullName>
    </recommendedName>
</protein>